<protein>
    <submittedName>
        <fullName evidence="1">Uncharacterized protein</fullName>
    </submittedName>
</protein>
<keyword evidence="2" id="KW-1185">Reference proteome</keyword>
<evidence type="ECO:0000313" key="2">
    <source>
        <dbReference type="Proteomes" id="UP000008311"/>
    </source>
</evidence>
<dbReference type="InParanoid" id="B9TC17"/>
<evidence type="ECO:0000313" key="1">
    <source>
        <dbReference type="EMBL" id="EEF26596.1"/>
    </source>
</evidence>
<dbReference type="AlphaFoldDB" id="B9TC17"/>
<reference evidence="2" key="1">
    <citation type="journal article" date="2010" name="Nat. Biotechnol.">
        <title>Draft genome sequence of the oilseed species Ricinus communis.</title>
        <authorList>
            <person name="Chan A.P."/>
            <person name="Crabtree J."/>
            <person name="Zhao Q."/>
            <person name="Lorenzi H."/>
            <person name="Orvis J."/>
            <person name="Puiu D."/>
            <person name="Melake-Berhan A."/>
            <person name="Jones K.M."/>
            <person name="Redman J."/>
            <person name="Chen G."/>
            <person name="Cahoon E.B."/>
            <person name="Gedil M."/>
            <person name="Stanke M."/>
            <person name="Haas B.J."/>
            <person name="Wortman J.R."/>
            <person name="Fraser-Liggett C.M."/>
            <person name="Ravel J."/>
            <person name="Rabinowicz P.D."/>
        </authorList>
    </citation>
    <scope>NUCLEOTIDE SEQUENCE [LARGE SCALE GENOMIC DNA]</scope>
    <source>
        <strain evidence="2">cv. Hale</strain>
    </source>
</reference>
<organism evidence="1 2">
    <name type="scientific">Ricinus communis</name>
    <name type="common">Castor bean</name>
    <dbReference type="NCBI Taxonomy" id="3988"/>
    <lineage>
        <taxon>Eukaryota</taxon>
        <taxon>Viridiplantae</taxon>
        <taxon>Streptophyta</taxon>
        <taxon>Embryophyta</taxon>
        <taxon>Tracheophyta</taxon>
        <taxon>Spermatophyta</taxon>
        <taxon>Magnoliopsida</taxon>
        <taxon>eudicotyledons</taxon>
        <taxon>Gunneridae</taxon>
        <taxon>Pentapetalae</taxon>
        <taxon>rosids</taxon>
        <taxon>fabids</taxon>
        <taxon>Malpighiales</taxon>
        <taxon>Euphorbiaceae</taxon>
        <taxon>Acalyphoideae</taxon>
        <taxon>Acalypheae</taxon>
        <taxon>Ricinus</taxon>
    </lineage>
</organism>
<sequence>MNRYSGGGRVSSEYPSFALHQAEPIRYAHAGRGKVRNARLFRIATLARRGRRTAKRPARCAAFCLITHTSARSADALHQKDFDRLARSVQVDCLR</sequence>
<name>B9TC17_RICCO</name>
<gene>
    <name evidence="1" type="ORF">RCOM_2013290</name>
</gene>
<dbReference type="EMBL" id="EQ976911">
    <property type="protein sequence ID" value="EEF26596.1"/>
    <property type="molecule type" value="Genomic_DNA"/>
</dbReference>
<dbReference type="Proteomes" id="UP000008311">
    <property type="component" value="Unassembled WGS sequence"/>
</dbReference>
<proteinExistence type="predicted"/>
<accession>B9TC17</accession>